<evidence type="ECO:0000256" key="1">
    <source>
        <dbReference type="SAM" id="Coils"/>
    </source>
</evidence>
<proteinExistence type="predicted"/>
<sequence length="422" mass="46975">MTVSGCSGSPASMSLRRWEFADPRTSRTPRLPAVKGGLISPISARGAKAVKDLRPLAEPSNRSLTERTLEAAEAWSIPGSPFKGLDASHPSRGFELSQDSRSGFFGRLTGLDIEAELQRHAVLLKGLLRDMAVIRDTVWHLADERSVVTSAAHDAKEACDVTTQLRTSFSELEIAVLKQQELWAKDGPGDAKLLQSLQESSMETRYEEQSLREETQFEEHSRILEGRFQEHHGLLNQRLEEHSRILEGRFQEHHGQLNQRFEALMQEHSLALEQYQEQHQTMEERFQEVREKVGNLSDSLRKEVQIRREALRGNVVRDLSASLADEVAERACQSVTPVLQRMMAEARGERPSTCPAVVQGGTDAGNRAQSADTVLSAEAAGVKGIVMDSEEAQVVAAEVAAELIQMLLTDWRSTPSPQELWP</sequence>
<accession>A0A9P1DX33</accession>
<gene>
    <name evidence="2" type="ORF">C1SCF055_LOCUS41732</name>
</gene>
<dbReference type="OrthoDB" id="421048at2759"/>
<dbReference type="EMBL" id="CAMXCT030006618">
    <property type="protein sequence ID" value="CAL4804368.1"/>
    <property type="molecule type" value="Genomic_DNA"/>
</dbReference>
<evidence type="ECO:0000313" key="3">
    <source>
        <dbReference type="EMBL" id="CAL4804368.1"/>
    </source>
</evidence>
<dbReference type="AlphaFoldDB" id="A0A9P1DX33"/>
<evidence type="ECO:0000313" key="2">
    <source>
        <dbReference type="EMBL" id="CAI4017056.1"/>
    </source>
</evidence>
<keyword evidence="1" id="KW-0175">Coiled coil</keyword>
<dbReference type="EMBL" id="CAMXCT020006618">
    <property type="protein sequence ID" value="CAL1170431.1"/>
    <property type="molecule type" value="Genomic_DNA"/>
</dbReference>
<protein>
    <submittedName>
        <fullName evidence="2">Uncharacterized protein</fullName>
    </submittedName>
</protein>
<organism evidence="2">
    <name type="scientific">Cladocopium goreaui</name>
    <dbReference type="NCBI Taxonomy" id="2562237"/>
    <lineage>
        <taxon>Eukaryota</taxon>
        <taxon>Sar</taxon>
        <taxon>Alveolata</taxon>
        <taxon>Dinophyceae</taxon>
        <taxon>Suessiales</taxon>
        <taxon>Symbiodiniaceae</taxon>
        <taxon>Cladocopium</taxon>
    </lineage>
</organism>
<keyword evidence="4" id="KW-1185">Reference proteome</keyword>
<name>A0A9P1DX33_9DINO</name>
<evidence type="ECO:0000313" key="4">
    <source>
        <dbReference type="Proteomes" id="UP001152797"/>
    </source>
</evidence>
<comment type="caution">
    <text evidence="2">The sequence shown here is derived from an EMBL/GenBank/DDBJ whole genome shotgun (WGS) entry which is preliminary data.</text>
</comment>
<reference evidence="3 4" key="2">
    <citation type="submission" date="2024-05" db="EMBL/GenBank/DDBJ databases">
        <authorList>
            <person name="Chen Y."/>
            <person name="Shah S."/>
            <person name="Dougan E. K."/>
            <person name="Thang M."/>
            <person name="Chan C."/>
        </authorList>
    </citation>
    <scope>NUCLEOTIDE SEQUENCE [LARGE SCALE GENOMIC DNA]</scope>
</reference>
<dbReference type="Proteomes" id="UP001152797">
    <property type="component" value="Unassembled WGS sequence"/>
</dbReference>
<feature type="coiled-coil region" evidence="1">
    <location>
        <begin position="258"/>
        <end position="292"/>
    </location>
</feature>
<reference evidence="2" key="1">
    <citation type="submission" date="2022-10" db="EMBL/GenBank/DDBJ databases">
        <authorList>
            <person name="Chen Y."/>
            <person name="Dougan E. K."/>
            <person name="Chan C."/>
            <person name="Rhodes N."/>
            <person name="Thang M."/>
        </authorList>
    </citation>
    <scope>NUCLEOTIDE SEQUENCE</scope>
</reference>
<dbReference type="EMBL" id="CAMXCT010006618">
    <property type="protein sequence ID" value="CAI4017056.1"/>
    <property type="molecule type" value="Genomic_DNA"/>
</dbReference>